<keyword evidence="2" id="KW-1185">Reference proteome</keyword>
<accession>A0A317PRX7</accession>
<gene>
    <name evidence="1" type="ORF">DFR52_101911</name>
</gene>
<reference evidence="1 2" key="1">
    <citation type="submission" date="2018-05" db="EMBL/GenBank/DDBJ databases">
        <title>Genomic Encyclopedia of Type Strains, Phase IV (KMG-IV): sequencing the most valuable type-strain genomes for metagenomic binning, comparative biology and taxonomic classification.</title>
        <authorList>
            <person name="Goeker M."/>
        </authorList>
    </citation>
    <scope>NUCLEOTIDE SEQUENCE [LARGE SCALE GENOMIC DNA]</scope>
    <source>
        <strain evidence="1 2">DSM 16791</strain>
    </source>
</reference>
<keyword evidence="1" id="KW-0808">Transferase</keyword>
<sequence>MILPVLVAILTCSQSSPERVTSARAQAEALFAQENITLVDGMVASDKGVDDLYDSRLGLLRSKRRPTRQEIAVYGTHRMAWTALLASSHDYALVLEDDFRVIDAKTVVDCLNNLADLMGGNRNLVKLFDFPRHDPVGAAIATTVKAIRLVKWARPRAGMVAYFISRQGAERYLTRGKVFRAVDEDIKYYWELGLDVWSVPGNAVVDGSAELGGSLVEQSRLGSKRRSISRSLHGLMLNISRDVMNWRAFERYRARHGYETTYMQSGDPEG</sequence>
<dbReference type="EMBL" id="QGTR01000001">
    <property type="protein sequence ID" value="PWW04218.1"/>
    <property type="molecule type" value="Genomic_DNA"/>
</dbReference>
<dbReference type="AlphaFoldDB" id="A0A317PRX7"/>
<protein>
    <submittedName>
        <fullName evidence="1">GR25 family glycosyltransferase involved in LPS biosynthesis</fullName>
    </submittedName>
</protein>
<comment type="caution">
    <text evidence="1">The sequence shown here is derived from an EMBL/GenBank/DDBJ whole genome shotgun (WGS) entry which is preliminary data.</text>
</comment>
<name>A0A317PRX7_9HYPH</name>
<proteinExistence type="predicted"/>
<evidence type="ECO:0000313" key="1">
    <source>
        <dbReference type="EMBL" id="PWW04218.1"/>
    </source>
</evidence>
<organism evidence="1 2">
    <name type="scientific">Hoeflea marina</name>
    <dbReference type="NCBI Taxonomy" id="274592"/>
    <lineage>
        <taxon>Bacteria</taxon>
        <taxon>Pseudomonadati</taxon>
        <taxon>Pseudomonadota</taxon>
        <taxon>Alphaproteobacteria</taxon>
        <taxon>Hyphomicrobiales</taxon>
        <taxon>Rhizobiaceae</taxon>
        <taxon>Hoeflea</taxon>
    </lineage>
</organism>
<dbReference type="GO" id="GO:0016740">
    <property type="term" value="F:transferase activity"/>
    <property type="evidence" value="ECO:0007669"/>
    <property type="project" value="UniProtKB-KW"/>
</dbReference>
<dbReference type="Proteomes" id="UP000246352">
    <property type="component" value="Unassembled WGS sequence"/>
</dbReference>
<evidence type="ECO:0000313" key="2">
    <source>
        <dbReference type="Proteomes" id="UP000246352"/>
    </source>
</evidence>